<keyword evidence="4" id="KW-0067">ATP-binding</keyword>
<dbReference type="CDD" id="cd18791">
    <property type="entry name" value="SF2_C_RHA"/>
    <property type="match status" value="1"/>
</dbReference>
<dbReference type="EMBL" id="LXPE01000002">
    <property type="protein sequence ID" value="OBA28876.1"/>
    <property type="molecule type" value="Genomic_DNA"/>
</dbReference>
<dbReference type="GO" id="GO:0004386">
    <property type="term" value="F:helicase activity"/>
    <property type="evidence" value="ECO:0007669"/>
    <property type="project" value="UniProtKB-KW"/>
</dbReference>
<gene>
    <name evidence="9" type="ORF">HANVADRAFT_57904</name>
</gene>
<protein>
    <submittedName>
        <fullName evidence="9">p-loop containing nucleoside triphosphate hydrolase protein</fullName>
    </submittedName>
</protein>
<dbReference type="SMART" id="SM00490">
    <property type="entry name" value="HELICc"/>
    <property type="match status" value="1"/>
</dbReference>
<evidence type="ECO:0000256" key="3">
    <source>
        <dbReference type="ARBA" id="ARBA00022806"/>
    </source>
</evidence>
<dbReference type="InterPro" id="IPR001650">
    <property type="entry name" value="Helicase_C-like"/>
</dbReference>
<dbReference type="PROSITE" id="PS50908">
    <property type="entry name" value="RWD"/>
    <property type="match status" value="1"/>
</dbReference>
<feature type="domain" description="Helicase C-terminal" evidence="8">
    <location>
        <begin position="895"/>
        <end position="1067"/>
    </location>
</feature>
<accession>A0A1B7TJG3</accession>
<dbReference type="Pfam" id="PF00271">
    <property type="entry name" value="Helicase_C"/>
    <property type="match status" value="1"/>
</dbReference>
<dbReference type="InterPro" id="IPR056328">
    <property type="entry name" value="DSRM_DHX29"/>
</dbReference>
<feature type="compositionally biased region" description="Basic and acidic residues" evidence="5">
    <location>
        <begin position="562"/>
        <end position="572"/>
    </location>
</feature>
<dbReference type="InterPro" id="IPR027417">
    <property type="entry name" value="P-loop_NTPase"/>
</dbReference>
<keyword evidence="1" id="KW-0547">Nucleotide-binding</keyword>
<dbReference type="PROSITE" id="PS51194">
    <property type="entry name" value="HELICASE_CTER"/>
    <property type="match status" value="1"/>
</dbReference>
<dbReference type="CDD" id="cd17917">
    <property type="entry name" value="DEXHc_RHA-like"/>
    <property type="match status" value="1"/>
</dbReference>
<dbReference type="Gene3D" id="3.40.50.300">
    <property type="entry name" value="P-loop containing nucleotide triphosphate hydrolases"/>
    <property type="match status" value="2"/>
</dbReference>
<evidence type="ECO:0000256" key="1">
    <source>
        <dbReference type="ARBA" id="ARBA00022741"/>
    </source>
</evidence>
<evidence type="ECO:0000256" key="2">
    <source>
        <dbReference type="ARBA" id="ARBA00022801"/>
    </source>
</evidence>
<evidence type="ECO:0000259" key="6">
    <source>
        <dbReference type="PROSITE" id="PS50908"/>
    </source>
</evidence>
<feature type="domain" description="Helicase ATP-binding" evidence="7">
    <location>
        <begin position="632"/>
        <end position="800"/>
    </location>
</feature>
<evidence type="ECO:0000313" key="9">
    <source>
        <dbReference type="EMBL" id="OBA28876.1"/>
    </source>
</evidence>
<name>A0A1B7TJG3_9ASCO</name>
<dbReference type="InterPro" id="IPR011545">
    <property type="entry name" value="DEAD/DEAH_box_helicase_dom"/>
</dbReference>
<dbReference type="PANTHER" id="PTHR18934:SF267">
    <property type="entry name" value="ATP-DEPENDENT RNA HELICASE YLR419W-RELATED"/>
    <property type="match status" value="1"/>
</dbReference>
<keyword evidence="2 9" id="KW-0378">Hydrolase</keyword>
<dbReference type="OrthoDB" id="5600252at2759"/>
<dbReference type="SUPFAM" id="SSF52540">
    <property type="entry name" value="P-loop containing nucleoside triphosphate hydrolases"/>
    <property type="match status" value="1"/>
</dbReference>
<dbReference type="Pfam" id="PF00270">
    <property type="entry name" value="DEAD"/>
    <property type="match status" value="1"/>
</dbReference>
<dbReference type="InterPro" id="IPR006575">
    <property type="entry name" value="RWD_dom"/>
</dbReference>
<feature type="region of interest" description="Disordered" evidence="5">
    <location>
        <begin position="562"/>
        <end position="589"/>
    </location>
</feature>
<feature type="domain" description="RWD" evidence="6">
    <location>
        <begin position="445"/>
        <end position="543"/>
    </location>
</feature>
<dbReference type="PANTHER" id="PTHR18934">
    <property type="entry name" value="ATP-DEPENDENT RNA HELICASE"/>
    <property type="match status" value="1"/>
</dbReference>
<dbReference type="Gene3D" id="3.10.110.10">
    <property type="entry name" value="Ubiquitin Conjugating Enzyme"/>
    <property type="match status" value="1"/>
</dbReference>
<feature type="region of interest" description="Disordered" evidence="5">
    <location>
        <begin position="1"/>
        <end position="59"/>
    </location>
</feature>
<dbReference type="CDD" id="cd23827">
    <property type="entry name" value="RWD_YLR419W-like"/>
    <property type="match status" value="1"/>
</dbReference>
<dbReference type="PROSITE" id="PS51192">
    <property type="entry name" value="HELICASE_ATP_BIND_1"/>
    <property type="match status" value="1"/>
</dbReference>
<keyword evidence="3" id="KW-0347">Helicase</keyword>
<dbReference type="InterPro" id="IPR016135">
    <property type="entry name" value="UBQ-conjugating_enzyme/RWD"/>
</dbReference>
<dbReference type="GO" id="GO:0003723">
    <property type="term" value="F:RNA binding"/>
    <property type="evidence" value="ECO:0007669"/>
    <property type="project" value="TreeGrafter"/>
</dbReference>
<evidence type="ECO:0000256" key="4">
    <source>
        <dbReference type="ARBA" id="ARBA00022840"/>
    </source>
</evidence>
<proteinExistence type="predicted"/>
<evidence type="ECO:0000259" key="8">
    <source>
        <dbReference type="PROSITE" id="PS51194"/>
    </source>
</evidence>
<dbReference type="InterPro" id="IPR014001">
    <property type="entry name" value="Helicase_ATP-bd"/>
</dbReference>
<evidence type="ECO:0000256" key="5">
    <source>
        <dbReference type="SAM" id="MobiDB-lite"/>
    </source>
</evidence>
<dbReference type="GO" id="GO:0016787">
    <property type="term" value="F:hydrolase activity"/>
    <property type="evidence" value="ECO:0007669"/>
    <property type="project" value="UniProtKB-KW"/>
</dbReference>
<dbReference type="Proteomes" id="UP000092321">
    <property type="component" value="Unassembled WGS sequence"/>
</dbReference>
<dbReference type="Pfam" id="PF24385">
    <property type="entry name" value="DSRM_DHX29"/>
    <property type="match status" value="1"/>
</dbReference>
<dbReference type="SMART" id="SM00487">
    <property type="entry name" value="DEXDc"/>
    <property type="match status" value="1"/>
</dbReference>
<dbReference type="Gene3D" id="1.20.120.1080">
    <property type="match status" value="1"/>
</dbReference>
<dbReference type="SUPFAM" id="SSF54495">
    <property type="entry name" value="UBC-like"/>
    <property type="match status" value="1"/>
</dbReference>
<dbReference type="SMART" id="SM00591">
    <property type="entry name" value="RWD"/>
    <property type="match status" value="1"/>
</dbReference>
<evidence type="ECO:0000259" key="7">
    <source>
        <dbReference type="PROSITE" id="PS51192"/>
    </source>
</evidence>
<organism evidence="9 10">
    <name type="scientific">Hanseniaspora valbyensis NRRL Y-1626</name>
    <dbReference type="NCBI Taxonomy" id="766949"/>
    <lineage>
        <taxon>Eukaryota</taxon>
        <taxon>Fungi</taxon>
        <taxon>Dikarya</taxon>
        <taxon>Ascomycota</taxon>
        <taxon>Saccharomycotina</taxon>
        <taxon>Saccharomycetes</taxon>
        <taxon>Saccharomycodales</taxon>
        <taxon>Saccharomycodaceae</taxon>
        <taxon>Hanseniaspora</taxon>
    </lineage>
</organism>
<dbReference type="GO" id="GO:0005524">
    <property type="term" value="F:ATP binding"/>
    <property type="evidence" value="ECO:0007669"/>
    <property type="project" value="UniProtKB-KW"/>
</dbReference>
<reference evidence="10" key="1">
    <citation type="journal article" date="2016" name="Proc. Natl. Acad. Sci. U.S.A.">
        <title>Comparative genomics of biotechnologically important yeasts.</title>
        <authorList>
            <person name="Riley R."/>
            <person name="Haridas S."/>
            <person name="Wolfe K.H."/>
            <person name="Lopes M.R."/>
            <person name="Hittinger C.T."/>
            <person name="Goeker M."/>
            <person name="Salamov A.A."/>
            <person name="Wisecaver J.H."/>
            <person name="Long T.M."/>
            <person name="Calvey C.H."/>
            <person name="Aerts A.L."/>
            <person name="Barry K.W."/>
            <person name="Choi C."/>
            <person name="Clum A."/>
            <person name="Coughlan A.Y."/>
            <person name="Deshpande S."/>
            <person name="Douglass A.P."/>
            <person name="Hanson S.J."/>
            <person name="Klenk H.-P."/>
            <person name="LaButti K.M."/>
            <person name="Lapidus A."/>
            <person name="Lindquist E.A."/>
            <person name="Lipzen A.M."/>
            <person name="Meier-Kolthoff J.P."/>
            <person name="Ohm R.A."/>
            <person name="Otillar R.P."/>
            <person name="Pangilinan J.L."/>
            <person name="Peng Y."/>
            <person name="Rokas A."/>
            <person name="Rosa C.A."/>
            <person name="Scheuner C."/>
            <person name="Sibirny A.A."/>
            <person name="Slot J.C."/>
            <person name="Stielow J.B."/>
            <person name="Sun H."/>
            <person name="Kurtzman C.P."/>
            <person name="Blackwell M."/>
            <person name="Grigoriev I.V."/>
            <person name="Jeffries T.W."/>
        </authorList>
    </citation>
    <scope>NUCLEOTIDE SEQUENCE [LARGE SCALE GENOMIC DNA]</scope>
    <source>
        <strain evidence="10">NRRL Y-1626</strain>
    </source>
</reference>
<evidence type="ECO:0000313" key="10">
    <source>
        <dbReference type="Proteomes" id="UP000092321"/>
    </source>
</evidence>
<dbReference type="Pfam" id="PF05773">
    <property type="entry name" value="RWD"/>
    <property type="match status" value="1"/>
</dbReference>
<comment type="caution">
    <text evidence="9">The sequence shown here is derived from an EMBL/GenBank/DDBJ whole genome shotgun (WGS) entry which is preliminary data.</text>
</comment>
<keyword evidence="10" id="KW-1185">Reference proteome</keyword>
<sequence length="1491" mass="170723">MAKKNNKKTEASSVSDSGKKGKKNNNSNNEEELSVAELKQKQKQKRQETVSKVTSSSSWTGKLPHALLHEKCQRNKWGKVEYDMFKVQDGFISTAILQATVNNEKLTCKMGDPIYRYTNCADQCIIPQETPLEARNLAATVALYRISYNTNLKLMLPPNVHRAAWEKLDDFRKKLMKDDKYSCDKFFDIDPFKSLLEKRRIDTQREKEKKAKLEQEKKNKIQPMVVMDSLGTTTDTHSSNKDNKNFELSRKISQLSSEIHEVDDLISFSTKTWEKAPVIDFSNKKRLDLENLLQPLYYETITKRNLPTMEKLVKEKELLLTLGFKETHVLESLQYDDPLSFLIFLTPAQDLPSFFAKKREDSKNTITIRKLEYSKQMKVDRLMEAGILEEESANVLSINDWDEAKACSYLTKRAVDPPLENIEQGEDDDDDDMAAFGTSEEIWQMEIESLKSMYNDDVELINDTTCLITLNPQLKMKIYKTEKYPNEMPGVIISTFDPKYHLPTYTKKETISKLVAHIRDNGLLGGMMLYELFAFISENINEIIKNPSPLLEQIKKKNGLKKNSEFDKKISKENNGNNNDANKRKRKQFKLSKEQIQQLKKEYQERYNSLDYKVFKDYRMNLPVSKKRDEILSMINENQKVLITAGTGCGKSTQVPQFMLEDLIEKDDYERKIIVTQPRRIAAIGLAERVAEERCSTLGDEVGYVIRGVNKTSNKTRLTFMTTGILVRMLQGDLDMLNNTTIVIDEVHERSIETDLIIILLKRVMKMMKGSSLKVVLMSATVDEDQYKKFFDNDLATAYVEGRTFPVTDYFLEDVIPMVNFVATSSLENKYKKKSNNSNSRTNFSKNDSAYDDIDEDNYFDSLQDDESGNNSSSVTSLAKHDSHFFKTGQISYDLITKVVEYIDEELIKEKNNGSIIIFLPGVGEIDSCCRNLRNLGSRFEILPLHSALAPDDQKKVFNTYKNKRKVVVSTNIAETSITIDDVVATIDCGRAKTIFYSAKDNTTRLLEGWISKAESKQRRGRAGRVREGKCYKLFSSETYNEMKDYPIPEIKRVGLQALYLNIKAMNISDVISFLKESMDAPSSSNVKKAERHLKEKGLLTENNELTKMGRYISLLPGSDTDGKILINSILFRCVDTGILLASIIGLSDLPFIGGLDNRDKIKNLIKNYKGDTNGDLIATLKIVQGYYNSSQKSSYMREHCLSYMKLKEISSSCAQFKSWLRDLGFIPLDYKDKDPRFNENSLNYNIVKSIITGALYPNIAKVQYPDTKYAMTAAGAVEKDVDATSIKYWIRNEEYMEHIYQNQGKPKEEQVLVSKKGTLIDNTFNKPLPVVSSYIHPSSTFHEKKNAPVELDSETGEKTKKTYKPNFVLYSSSSESVFKDFKGKDYSKLFLRTIEPTSTVSVLLFGGSFNFDLNLNNKKSGIVVDNWMPIRVWCKNGVLIKELKYLLDEATHLILSSPFYSSSKSKDPELDRAFKILRIVEKVLDNESYY</sequence>